<feature type="signal peptide" evidence="3">
    <location>
        <begin position="1"/>
        <end position="24"/>
    </location>
</feature>
<organism evidence="5 6">
    <name type="scientific">Kalanchoe fedtschenkoi</name>
    <name type="common">Lavender scallops</name>
    <name type="synonym">South American air plant</name>
    <dbReference type="NCBI Taxonomy" id="63787"/>
    <lineage>
        <taxon>Eukaryota</taxon>
        <taxon>Viridiplantae</taxon>
        <taxon>Streptophyta</taxon>
        <taxon>Embryophyta</taxon>
        <taxon>Tracheophyta</taxon>
        <taxon>Spermatophyta</taxon>
        <taxon>Magnoliopsida</taxon>
        <taxon>eudicotyledons</taxon>
        <taxon>Gunneridae</taxon>
        <taxon>Pentapetalae</taxon>
        <taxon>Saxifragales</taxon>
        <taxon>Crassulaceae</taxon>
        <taxon>Kalanchoe</taxon>
    </lineage>
</organism>
<dbReference type="InterPro" id="IPR000010">
    <property type="entry name" value="Cystatin_dom"/>
</dbReference>
<dbReference type="SUPFAM" id="SSF54403">
    <property type="entry name" value="Cystatin/monellin"/>
    <property type="match status" value="2"/>
</dbReference>
<accession>A0A7N0UQ68</accession>
<feature type="domain" description="Cystatin" evidence="4">
    <location>
        <begin position="129"/>
        <end position="185"/>
    </location>
</feature>
<evidence type="ECO:0000313" key="6">
    <source>
        <dbReference type="Proteomes" id="UP000594263"/>
    </source>
</evidence>
<dbReference type="InterPro" id="IPR046350">
    <property type="entry name" value="Cystatin_sf"/>
</dbReference>
<dbReference type="AlphaFoldDB" id="A0A7N0UQ68"/>
<dbReference type="PANTHER" id="PTHR47364:SF5">
    <property type="entry name" value="CYSTEINE PROTEINASE INHIBITOR 4"/>
    <property type="match status" value="1"/>
</dbReference>
<evidence type="ECO:0000259" key="4">
    <source>
        <dbReference type="Pfam" id="PF16845"/>
    </source>
</evidence>
<reference evidence="5" key="1">
    <citation type="submission" date="2021-01" db="UniProtKB">
        <authorList>
            <consortium name="EnsemblPlants"/>
        </authorList>
    </citation>
    <scope>IDENTIFICATION</scope>
</reference>
<keyword evidence="2" id="KW-0789">Thiol protease inhibitor</keyword>
<keyword evidence="3" id="KW-0732">Signal</keyword>
<dbReference type="Gene3D" id="3.10.450.10">
    <property type="match status" value="2"/>
</dbReference>
<keyword evidence="6" id="KW-1185">Reference proteome</keyword>
<keyword evidence="1" id="KW-0646">Protease inhibitor</keyword>
<protein>
    <recommendedName>
        <fullName evidence="4">Cystatin domain-containing protein</fullName>
    </recommendedName>
</protein>
<dbReference type="GO" id="GO:0004869">
    <property type="term" value="F:cysteine-type endopeptidase inhibitor activity"/>
    <property type="evidence" value="ECO:0007669"/>
    <property type="project" value="UniProtKB-KW"/>
</dbReference>
<evidence type="ECO:0000256" key="3">
    <source>
        <dbReference type="SAM" id="SignalP"/>
    </source>
</evidence>
<proteinExistence type="predicted"/>
<feature type="chain" id="PRO_5029679444" description="Cystatin domain-containing protein" evidence="3">
    <location>
        <begin position="25"/>
        <end position="225"/>
    </location>
</feature>
<dbReference type="PANTHER" id="PTHR47364">
    <property type="entry name" value="CYSTEINE PROTEINASE INHIBITOR 5"/>
    <property type="match status" value="1"/>
</dbReference>
<name>A0A7N0UQ68_KALFE</name>
<dbReference type="EnsemblPlants" id="Kaladp0080s0100.1.v1.1">
    <property type="protein sequence ID" value="Kaladp0080s0100.1.v1.1"/>
    <property type="gene ID" value="Kaladp0080s0100.v1.1"/>
</dbReference>
<dbReference type="PROSITE" id="PS51257">
    <property type="entry name" value="PROKAR_LIPOPROTEIN"/>
    <property type="match status" value="1"/>
</dbReference>
<dbReference type="Gramene" id="Kaladp0080s0100.1.v1.1">
    <property type="protein sequence ID" value="Kaladp0080s0100.1.v1.1"/>
    <property type="gene ID" value="Kaladp0080s0100.v1.1"/>
</dbReference>
<dbReference type="Proteomes" id="UP000594263">
    <property type="component" value="Unplaced"/>
</dbReference>
<dbReference type="Pfam" id="PF16845">
    <property type="entry name" value="SQAPI"/>
    <property type="match status" value="1"/>
</dbReference>
<evidence type="ECO:0000256" key="1">
    <source>
        <dbReference type="ARBA" id="ARBA00022690"/>
    </source>
</evidence>
<evidence type="ECO:0000256" key="2">
    <source>
        <dbReference type="ARBA" id="ARBA00022704"/>
    </source>
</evidence>
<sequence>MMPVYKFAVISAFLIACLVPSILASESPAEAPTNDWKPIPIDGPDGQIQRLGKYVVKVYNRRAGANLKFIKVVHAEELPLRLEPRYLGVVRQHPRPLNLHLVVVLSWIVNPSLGCLSNDTKQLGEWKKIDDLNDPKIQAIAKFALEEGGKMYVRVHLTFVRVDQGKQQKCKEGTLYELLIVAYSRGFDQVSEAQRVQPYRKHQELVYFGLYDFILSNVSANTKGE</sequence>
<evidence type="ECO:0000313" key="5">
    <source>
        <dbReference type="EnsemblPlants" id="Kaladp0080s0100.1.v1.1"/>
    </source>
</evidence>